<dbReference type="InterPro" id="IPR036855">
    <property type="entry name" value="Znf_CCCH_sf"/>
</dbReference>
<dbReference type="Pfam" id="PF00642">
    <property type="entry name" value="zf-CCCH"/>
    <property type="match status" value="1"/>
</dbReference>
<dbReference type="InterPro" id="IPR025724">
    <property type="entry name" value="GAG-pre-integrase_dom"/>
</dbReference>
<evidence type="ECO:0000313" key="7">
    <source>
        <dbReference type="EMBL" id="GJS86199.1"/>
    </source>
</evidence>
<keyword evidence="8" id="KW-1185">Reference proteome</keyword>
<dbReference type="Gene3D" id="4.10.1000.10">
    <property type="entry name" value="Zinc finger, CCCH-type"/>
    <property type="match status" value="1"/>
</dbReference>
<dbReference type="EMBL" id="BQNB010011105">
    <property type="protein sequence ID" value="GJS86199.1"/>
    <property type="molecule type" value="Genomic_DNA"/>
</dbReference>
<evidence type="ECO:0000259" key="6">
    <source>
        <dbReference type="PROSITE" id="PS50103"/>
    </source>
</evidence>
<dbReference type="PANTHER" id="PTHR47481">
    <property type="match status" value="1"/>
</dbReference>
<evidence type="ECO:0000256" key="4">
    <source>
        <dbReference type="PROSITE-ProRule" id="PRU00723"/>
    </source>
</evidence>
<dbReference type="SUPFAM" id="SSF90229">
    <property type="entry name" value="CCCH zinc finger"/>
    <property type="match status" value="1"/>
</dbReference>
<gene>
    <name evidence="7" type="ORF">Tco_0752740</name>
</gene>
<accession>A0ABQ4Z7Q0</accession>
<feature type="region of interest" description="Disordered" evidence="5">
    <location>
        <begin position="145"/>
        <end position="173"/>
    </location>
</feature>
<comment type="caution">
    <text evidence="7">The sequence shown here is derived from an EMBL/GenBank/DDBJ whole genome shotgun (WGS) entry which is preliminary data.</text>
</comment>
<evidence type="ECO:0000256" key="3">
    <source>
        <dbReference type="ARBA" id="ARBA00022833"/>
    </source>
</evidence>
<evidence type="ECO:0000313" key="8">
    <source>
        <dbReference type="Proteomes" id="UP001151760"/>
    </source>
</evidence>
<reference evidence="7" key="2">
    <citation type="submission" date="2022-01" db="EMBL/GenBank/DDBJ databases">
        <authorList>
            <person name="Yamashiro T."/>
            <person name="Shiraishi A."/>
            <person name="Satake H."/>
            <person name="Nakayama K."/>
        </authorList>
    </citation>
    <scope>NUCLEOTIDE SEQUENCE</scope>
</reference>
<dbReference type="Proteomes" id="UP001151760">
    <property type="component" value="Unassembled WGS sequence"/>
</dbReference>
<dbReference type="SMART" id="SM00356">
    <property type="entry name" value="ZnF_C3H1"/>
    <property type="match status" value="1"/>
</dbReference>
<evidence type="ECO:0000256" key="5">
    <source>
        <dbReference type="SAM" id="MobiDB-lite"/>
    </source>
</evidence>
<evidence type="ECO:0000256" key="2">
    <source>
        <dbReference type="ARBA" id="ARBA00022771"/>
    </source>
</evidence>
<dbReference type="InterPro" id="IPR000571">
    <property type="entry name" value="Znf_CCCH"/>
</dbReference>
<name>A0ABQ4Z7Q0_9ASTR</name>
<keyword evidence="1 4" id="KW-0479">Metal-binding</keyword>
<dbReference type="Pfam" id="PF14223">
    <property type="entry name" value="Retrotran_gag_2"/>
    <property type="match status" value="1"/>
</dbReference>
<feature type="zinc finger region" description="C3H1-type" evidence="4">
    <location>
        <begin position="178"/>
        <end position="205"/>
    </location>
</feature>
<dbReference type="PANTHER" id="PTHR47481:SF41">
    <property type="entry name" value="COPIA-LIKE POLYPROTEIN_RETROTRANSPOSON"/>
    <property type="match status" value="1"/>
</dbReference>
<reference evidence="7" key="1">
    <citation type="journal article" date="2022" name="Int. J. Mol. Sci.">
        <title>Draft Genome of Tanacetum Coccineum: Genomic Comparison of Closely Related Tanacetum-Family Plants.</title>
        <authorList>
            <person name="Yamashiro T."/>
            <person name="Shiraishi A."/>
            <person name="Nakayama K."/>
            <person name="Satake H."/>
        </authorList>
    </citation>
    <scope>NUCLEOTIDE SEQUENCE</scope>
</reference>
<feature type="compositionally biased region" description="Low complexity" evidence="5">
    <location>
        <begin position="162"/>
        <end position="173"/>
    </location>
</feature>
<keyword evidence="3 4" id="KW-0862">Zinc</keyword>
<feature type="domain" description="C3H1-type" evidence="6">
    <location>
        <begin position="178"/>
        <end position="205"/>
    </location>
</feature>
<organism evidence="7 8">
    <name type="scientific">Tanacetum coccineum</name>
    <dbReference type="NCBI Taxonomy" id="301880"/>
    <lineage>
        <taxon>Eukaryota</taxon>
        <taxon>Viridiplantae</taxon>
        <taxon>Streptophyta</taxon>
        <taxon>Embryophyta</taxon>
        <taxon>Tracheophyta</taxon>
        <taxon>Spermatophyta</taxon>
        <taxon>Magnoliopsida</taxon>
        <taxon>eudicotyledons</taxon>
        <taxon>Gunneridae</taxon>
        <taxon>Pentapetalae</taxon>
        <taxon>asterids</taxon>
        <taxon>campanulids</taxon>
        <taxon>Asterales</taxon>
        <taxon>Asteraceae</taxon>
        <taxon>Asteroideae</taxon>
        <taxon>Anthemideae</taxon>
        <taxon>Anthemidinae</taxon>
        <taxon>Tanacetum</taxon>
    </lineage>
</organism>
<protein>
    <submittedName>
        <fullName evidence="7">Ribonuclease H-like domain-containing protein</fullName>
    </submittedName>
</protein>
<proteinExistence type="predicted"/>
<dbReference type="Pfam" id="PF13976">
    <property type="entry name" value="gag_pre-integrs"/>
    <property type="match status" value="1"/>
</dbReference>
<evidence type="ECO:0000256" key="1">
    <source>
        <dbReference type="ARBA" id="ARBA00022723"/>
    </source>
</evidence>
<keyword evidence="2 4" id="KW-0863">Zinc-finger</keyword>
<dbReference type="PROSITE" id="PS50103">
    <property type="entry name" value="ZF_C3H1"/>
    <property type="match status" value="1"/>
</dbReference>
<feature type="compositionally biased region" description="Low complexity" evidence="5">
    <location>
        <begin position="145"/>
        <end position="155"/>
    </location>
</feature>
<sequence>MWKVTPPLPIPNGVNLMISSRCDSLQEQVVTTPGNAKALWDHLKNLFHDNKDARAINLDNELRSIKIGKMTVNEYCTKIQAMANRLKNLDCEVSYKNMVIFAVNGLDSRFTTLAEIIRHREPLPTFETVRNMLLLKESSFNDDSTSTTFESSSSSPTILMASSSSNTKGNTNTQSKYQNLPQLCNHFPRGTCKFGDRCKFIHDHRNRAGLNAKNNTHRAAVSGQNNWDCGFDTSPNSQAYRLAHTRSMSYQPQALISPVYYTASDPGTLAQPVQHTQPQPTISAHQPAVYMAHQQVLPGQPMSQSNSNGILGAASVLYASQPTSLPNARNLSTIFNKRLFPSIHVGDGNSIFVTNTGHSIIPTFHRPLHLHNVLVTPNIIKNLISVRQFTRDNNCTIEFDAFGFSVKDFLTRHILFRCDSSGDLYPVTKLSNLPVAFVSTSSSTWHQRLGHPGDEVLRSLTSRRFISCNKEKSSHVCHACQLGKHVKLLFHSSNSIATKCFDIIHSDLWTSPIVSSSDFKYQSRFHVKAGHVRVLHVPSRFQYADIFTKVFPQLCLKIFAPA</sequence>